<organism evidence="6 7">
    <name type="scientific">Lentithecium fluviatile CBS 122367</name>
    <dbReference type="NCBI Taxonomy" id="1168545"/>
    <lineage>
        <taxon>Eukaryota</taxon>
        <taxon>Fungi</taxon>
        <taxon>Dikarya</taxon>
        <taxon>Ascomycota</taxon>
        <taxon>Pezizomycotina</taxon>
        <taxon>Dothideomycetes</taxon>
        <taxon>Pleosporomycetidae</taxon>
        <taxon>Pleosporales</taxon>
        <taxon>Massarineae</taxon>
        <taxon>Lentitheciaceae</taxon>
        <taxon>Lentithecium</taxon>
    </lineage>
</organism>
<dbReference type="Pfam" id="PF00083">
    <property type="entry name" value="Sugar_tr"/>
    <property type="match status" value="1"/>
</dbReference>
<feature type="transmembrane region" description="Helical" evidence="5">
    <location>
        <begin position="105"/>
        <end position="123"/>
    </location>
</feature>
<dbReference type="Proteomes" id="UP000799291">
    <property type="component" value="Unassembled WGS sequence"/>
</dbReference>
<evidence type="ECO:0000256" key="2">
    <source>
        <dbReference type="ARBA" id="ARBA00022692"/>
    </source>
</evidence>
<comment type="subcellular location">
    <subcellularLocation>
        <location evidence="1">Membrane</location>
        <topology evidence="1">Multi-pass membrane protein</topology>
    </subcellularLocation>
</comment>
<evidence type="ECO:0000313" key="7">
    <source>
        <dbReference type="Proteomes" id="UP000799291"/>
    </source>
</evidence>
<dbReference type="Gene3D" id="1.20.1250.20">
    <property type="entry name" value="MFS general substrate transporter like domains"/>
    <property type="match status" value="3"/>
</dbReference>
<accession>A0A6G1IE02</accession>
<dbReference type="InterPro" id="IPR036259">
    <property type="entry name" value="MFS_trans_sf"/>
</dbReference>
<dbReference type="PANTHER" id="PTHR48022:SF20">
    <property type="entry name" value="MAJOR FACILITATOR SUPERFAMILY (MFS) PROFILE DOMAIN-CONTAINING PROTEIN-RELATED"/>
    <property type="match status" value="1"/>
</dbReference>
<feature type="transmembrane region" description="Helical" evidence="5">
    <location>
        <begin position="215"/>
        <end position="239"/>
    </location>
</feature>
<keyword evidence="7" id="KW-1185">Reference proteome</keyword>
<dbReference type="EMBL" id="MU005638">
    <property type="protein sequence ID" value="KAF2676203.1"/>
    <property type="molecule type" value="Genomic_DNA"/>
</dbReference>
<dbReference type="InterPro" id="IPR005828">
    <property type="entry name" value="MFS_sugar_transport-like"/>
</dbReference>
<dbReference type="SUPFAM" id="SSF103473">
    <property type="entry name" value="MFS general substrate transporter"/>
    <property type="match status" value="1"/>
</dbReference>
<evidence type="ECO:0000313" key="6">
    <source>
        <dbReference type="EMBL" id="KAF2676203.1"/>
    </source>
</evidence>
<keyword evidence="4 5" id="KW-0472">Membrane</keyword>
<evidence type="ECO:0000256" key="4">
    <source>
        <dbReference type="ARBA" id="ARBA00023136"/>
    </source>
</evidence>
<feature type="transmembrane region" description="Helical" evidence="5">
    <location>
        <begin position="135"/>
        <end position="155"/>
    </location>
</feature>
<evidence type="ECO:0000256" key="1">
    <source>
        <dbReference type="ARBA" id="ARBA00004141"/>
    </source>
</evidence>
<feature type="transmembrane region" description="Helical" evidence="5">
    <location>
        <begin position="324"/>
        <end position="341"/>
    </location>
</feature>
<sequence length="422" mass="45800">MPFLGRIPLYHKASSSGTSTLRHPTLCSCETDWQSLDTGTIGPVTSVKAFQDSFGTMRATKHGTVVPAILLPVTFTGLFAGNLADVYGRGTAIILISPTQRRSPLVSIASFLLVFGLAFGYFMSYGTARMLVTSMSWRIPLIFHVLMSFSFAAACSKLPPSPRWLQLKGRNEEAQLEEMASESNDIPIQRGFAASVRATNQHYAKVFQSGSRSCAALACFLMAFQQFSGIDGLLFYAPLLFQRAGLASEQASFLASGVSALAMLAVTIPASIYCDRWGRRTSTIVGGVLSTAMMPLIGISFRIYASEIQPSSTRVGATSLAQSSNWFASWIVAFMTPILLARSSFGAYFFFGFSSLFCLIICLYIMAETRSESLEAIDQAFRQISSGFALGKLRRRNVAVANEEGIAPEVGHHPPARVQSIL</sequence>
<dbReference type="AlphaFoldDB" id="A0A6G1IE02"/>
<feature type="transmembrane region" description="Helical" evidence="5">
    <location>
        <begin position="348"/>
        <end position="367"/>
    </location>
</feature>
<dbReference type="PANTHER" id="PTHR48022">
    <property type="entry name" value="PLASTIDIC GLUCOSE TRANSPORTER 4"/>
    <property type="match status" value="1"/>
</dbReference>
<dbReference type="OrthoDB" id="5399138at2759"/>
<dbReference type="GO" id="GO:0005351">
    <property type="term" value="F:carbohydrate:proton symporter activity"/>
    <property type="evidence" value="ECO:0007669"/>
    <property type="project" value="TreeGrafter"/>
</dbReference>
<name>A0A6G1IE02_9PLEO</name>
<protein>
    <submittedName>
        <fullName evidence="6">MFS general substrate transporter</fullName>
    </submittedName>
</protein>
<keyword evidence="2 5" id="KW-0812">Transmembrane</keyword>
<feature type="transmembrane region" description="Helical" evidence="5">
    <location>
        <begin position="251"/>
        <end position="272"/>
    </location>
</feature>
<dbReference type="GO" id="GO:0016020">
    <property type="term" value="C:membrane"/>
    <property type="evidence" value="ECO:0007669"/>
    <property type="project" value="UniProtKB-SubCell"/>
</dbReference>
<evidence type="ECO:0000256" key="3">
    <source>
        <dbReference type="ARBA" id="ARBA00022989"/>
    </source>
</evidence>
<feature type="transmembrane region" description="Helical" evidence="5">
    <location>
        <begin position="65"/>
        <end position="84"/>
    </location>
</feature>
<reference evidence="6" key="1">
    <citation type="journal article" date="2020" name="Stud. Mycol.">
        <title>101 Dothideomycetes genomes: a test case for predicting lifestyles and emergence of pathogens.</title>
        <authorList>
            <person name="Haridas S."/>
            <person name="Albert R."/>
            <person name="Binder M."/>
            <person name="Bloem J."/>
            <person name="Labutti K."/>
            <person name="Salamov A."/>
            <person name="Andreopoulos B."/>
            <person name="Baker S."/>
            <person name="Barry K."/>
            <person name="Bills G."/>
            <person name="Bluhm B."/>
            <person name="Cannon C."/>
            <person name="Castanera R."/>
            <person name="Culley D."/>
            <person name="Daum C."/>
            <person name="Ezra D."/>
            <person name="Gonzalez J."/>
            <person name="Henrissat B."/>
            <person name="Kuo A."/>
            <person name="Liang C."/>
            <person name="Lipzen A."/>
            <person name="Lutzoni F."/>
            <person name="Magnuson J."/>
            <person name="Mondo S."/>
            <person name="Nolan M."/>
            <person name="Ohm R."/>
            <person name="Pangilinan J."/>
            <person name="Park H.-J."/>
            <person name="Ramirez L."/>
            <person name="Alfaro M."/>
            <person name="Sun H."/>
            <person name="Tritt A."/>
            <person name="Yoshinaga Y."/>
            <person name="Zwiers L.-H."/>
            <person name="Turgeon B."/>
            <person name="Goodwin S."/>
            <person name="Spatafora J."/>
            <person name="Crous P."/>
            <person name="Grigoriev I."/>
        </authorList>
    </citation>
    <scope>NUCLEOTIDE SEQUENCE</scope>
    <source>
        <strain evidence="6">CBS 122367</strain>
    </source>
</reference>
<dbReference type="InterPro" id="IPR050360">
    <property type="entry name" value="MFS_Sugar_Transporters"/>
</dbReference>
<evidence type="ECO:0000256" key="5">
    <source>
        <dbReference type="SAM" id="Phobius"/>
    </source>
</evidence>
<proteinExistence type="predicted"/>
<keyword evidence="3 5" id="KW-1133">Transmembrane helix</keyword>
<gene>
    <name evidence="6" type="ORF">K458DRAFT_481977</name>
</gene>
<feature type="transmembrane region" description="Helical" evidence="5">
    <location>
        <begin position="284"/>
        <end position="304"/>
    </location>
</feature>